<dbReference type="OrthoDB" id="120976at2759"/>
<dbReference type="InParanoid" id="A0A1X7TQZ3"/>
<dbReference type="Gene3D" id="3.40.50.300">
    <property type="entry name" value="P-loop containing nucleotide triphosphate hydrolases"/>
    <property type="match status" value="1"/>
</dbReference>
<dbReference type="PANTHER" id="PTHR46844">
    <property type="entry name" value="SLR5058 PROTEIN"/>
    <property type="match status" value="1"/>
</dbReference>
<organism evidence="2">
    <name type="scientific">Amphimedon queenslandica</name>
    <name type="common">Sponge</name>
    <dbReference type="NCBI Taxonomy" id="400682"/>
    <lineage>
        <taxon>Eukaryota</taxon>
        <taxon>Metazoa</taxon>
        <taxon>Porifera</taxon>
        <taxon>Demospongiae</taxon>
        <taxon>Heteroscleromorpha</taxon>
        <taxon>Haplosclerida</taxon>
        <taxon>Niphatidae</taxon>
        <taxon>Amphimedon</taxon>
    </lineage>
</organism>
<sequence>MKQQYLEQPIITQDWTTRFGSKFFGRLALVHKDKFNSRARDKKSSSWYLLRGKVDEIANLPGYTKIPINSVLLPNCTNTVIIDGPPGIGKTTVCRNLLNMWANGKLAHLQYDLVLYCPLRNSKIAKATALADLFEYKHRDVVEVIKWIENKDGKGLLIIFDGWDELSDKLRETSIPAELIHKKLLRNCSVIVTSRSYASHSLMNILNNRHIQVIGFSKNEIFTVIIQTLQPNQDLAKELIESVHHLQQDDAFLMSTHQEEDSKLAVKLINELILRSDVQSLCYVPLVCSMVILIYRIGIYEGNEPSIPETLTELYEKFILHTIKRHVDIRPKYGIRSSNVGSISSLPEQLAPSFQKLCKLAYTKLANTEITFLASELCDQWEREAVEDNLGLMTVCREFYKETYQFLHLSIQEFLAAWWISNNESAEDIFKNRFDDGHFQMCLRFLAGLTKLEGSSYSEIYDTRLDITSKWKRFELLKFQFSFFYHPSQDIKSETFMCDEILAADADRISLLLLQLLYESKNVQLYKVCAESVSRSMCLFEVGSTLFDVKCLFDFIQKADIAWEHITLGYIFGYAFAGFYEGLEKNNTQCKELGLLSRYVTHNEITYLPFLFSLYKVQALYFVSLDGSYDPSAALSQMLLFSPQLKILHFTMCQTEIEQESGNPELVLASNSTLQELKITYKGEYVVTTTIVSIIKGVTGNKSLRSFTLEVDCPHSNPSAAQIGTALEALFSENCKMQAISLNIPNYCLSSSLNVADITPPLRALGIGRLNTKLLPVLQHVKGLDCLILPYPEKFKLTESLPCPDLQLLFTSHPNLQHLTIPLDTAQSAIKLFTTLMSNTTMKGLNIEIEDEIVFSKSMHSLEKMLKENQTLQFFEIVTPSCLTNNAPDIPIPTSFIFVLTAGLKENSGLKQLGIPVMLPINKHTERLFELVAEKSSLTELQFYFVPDESCINCSLEEKKEIMNPLFYEQVLPATSKILMLHRGIRLLRLQCEYFNDSARPNWDEPAQEFCKAVYLHPSLEYIEIVGFHPPTYEGKMVLQNHLEESTSKFYKQRREQSLGSMPVVNMAKKHL</sequence>
<dbReference type="InterPro" id="IPR027417">
    <property type="entry name" value="P-loop_NTPase"/>
</dbReference>
<dbReference type="PROSITE" id="PS50837">
    <property type="entry name" value="NACHT"/>
    <property type="match status" value="1"/>
</dbReference>
<dbReference type="SUPFAM" id="SSF52540">
    <property type="entry name" value="P-loop containing nucleoside triphosphate hydrolases"/>
    <property type="match status" value="1"/>
</dbReference>
<name>A0A1X7TQZ3_AMPQE</name>
<dbReference type="eggNOG" id="ENOG502QTJW">
    <property type="taxonomic scope" value="Eukaryota"/>
</dbReference>
<dbReference type="SUPFAM" id="SSF52047">
    <property type="entry name" value="RNI-like"/>
    <property type="match status" value="1"/>
</dbReference>
<dbReference type="Pfam" id="PF05729">
    <property type="entry name" value="NACHT"/>
    <property type="match status" value="1"/>
</dbReference>
<proteinExistence type="predicted"/>
<dbReference type="InterPro" id="IPR007111">
    <property type="entry name" value="NACHT_NTPase"/>
</dbReference>
<accession>A0A1X7TQZ3</accession>
<feature type="domain" description="NACHT" evidence="1">
    <location>
        <begin position="78"/>
        <end position="198"/>
    </location>
</feature>
<protein>
    <recommendedName>
        <fullName evidence="1">NACHT domain-containing protein</fullName>
    </recommendedName>
</protein>
<dbReference type="PANTHER" id="PTHR46844:SF1">
    <property type="entry name" value="SLR5058 PROTEIN"/>
    <property type="match status" value="1"/>
</dbReference>
<reference evidence="2" key="1">
    <citation type="submission" date="2017-05" db="UniProtKB">
        <authorList>
            <consortium name="EnsemblMetazoa"/>
        </authorList>
    </citation>
    <scope>IDENTIFICATION</scope>
</reference>
<dbReference type="AlphaFoldDB" id="A0A1X7TQZ3"/>
<evidence type="ECO:0000259" key="1">
    <source>
        <dbReference type="PROSITE" id="PS50837"/>
    </source>
</evidence>
<dbReference type="EnsemblMetazoa" id="Aqu2.1.17321_001">
    <property type="protein sequence ID" value="Aqu2.1.17321_001"/>
    <property type="gene ID" value="Aqu2.1.17321"/>
</dbReference>
<evidence type="ECO:0000313" key="2">
    <source>
        <dbReference type="EnsemblMetazoa" id="Aqu2.1.17321_001"/>
    </source>
</evidence>